<accession>A0A218XP67</accession>
<reference evidence="2" key="1">
    <citation type="journal article" date="2017" name="Plant J.">
        <title>The pomegranate (Punica granatum L.) genome and the genomics of punicalagin biosynthesis.</title>
        <authorList>
            <person name="Qin G."/>
            <person name="Xu C."/>
            <person name="Ming R."/>
            <person name="Tang H."/>
            <person name="Guyot R."/>
            <person name="Kramer E.M."/>
            <person name="Hu Y."/>
            <person name="Yi X."/>
            <person name="Qi Y."/>
            <person name="Xu X."/>
            <person name="Gao Z."/>
            <person name="Pan H."/>
            <person name="Jian J."/>
            <person name="Tian Y."/>
            <person name="Yue Z."/>
            <person name="Xu Y."/>
        </authorList>
    </citation>
    <scope>NUCLEOTIDE SEQUENCE [LARGE SCALE GENOMIC DNA]</scope>
    <source>
        <strain evidence="2">cv. Dabenzi</strain>
    </source>
</reference>
<proteinExistence type="predicted"/>
<dbReference type="EMBL" id="MTKT01001080">
    <property type="protein sequence ID" value="OWM86777.1"/>
    <property type="molecule type" value="Genomic_DNA"/>
</dbReference>
<organism evidence="1 2">
    <name type="scientific">Punica granatum</name>
    <name type="common">Pomegranate</name>
    <dbReference type="NCBI Taxonomy" id="22663"/>
    <lineage>
        <taxon>Eukaryota</taxon>
        <taxon>Viridiplantae</taxon>
        <taxon>Streptophyta</taxon>
        <taxon>Embryophyta</taxon>
        <taxon>Tracheophyta</taxon>
        <taxon>Spermatophyta</taxon>
        <taxon>Magnoliopsida</taxon>
        <taxon>eudicotyledons</taxon>
        <taxon>Gunneridae</taxon>
        <taxon>Pentapetalae</taxon>
        <taxon>rosids</taxon>
        <taxon>malvids</taxon>
        <taxon>Myrtales</taxon>
        <taxon>Lythraceae</taxon>
        <taxon>Punica</taxon>
    </lineage>
</organism>
<evidence type="ECO:0000313" key="2">
    <source>
        <dbReference type="Proteomes" id="UP000197138"/>
    </source>
</evidence>
<dbReference type="Proteomes" id="UP000197138">
    <property type="component" value="Unassembled WGS sequence"/>
</dbReference>
<protein>
    <submittedName>
        <fullName evidence="1">Uncharacterized protein</fullName>
    </submittedName>
</protein>
<name>A0A218XP67_PUNGR</name>
<sequence>MITTVIHCTASLPKPCDRQEEKVCQLGCSCSALLTTKAFFNSKLLWESVPRSRTQYLGLMV</sequence>
<gene>
    <name evidence="1" type="ORF">CDL15_Pgr015813</name>
</gene>
<evidence type="ECO:0000313" key="1">
    <source>
        <dbReference type="EMBL" id="OWM86777.1"/>
    </source>
</evidence>
<dbReference type="AlphaFoldDB" id="A0A218XP67"/>
<comment type="caution">
    <text evidence="1">The sequence shown here is derived from an EMBL/GenBank/DDBJ whole genome shotgun (WGS) entry which is preliminary data.</text>
</comment>